<keyword evidence="3" id="KW-1185">Reference proteome</keyword>
<organism evidence="2 3">
    <name type="scientific">Gottschalkia acidurici (strain ATCC 7906 / DSM 604 / BCRC 14475 / CIP 104303 / KCTC 5404 / NCIMB 10678 / 9a)</name>
    <name type="common">Clostridium acidurici</name>
    <dbReference type="NCBI Taxonomy" id="1128398"/>
    <lineage>
        <taxon>Bacteria</taxon>
        <taxon>Bacillati</taxon>
        <taxon>Bacillota</taxon>
        <taxon>Tissierellia</taxon>
        <taxon>Tissierellales</taxon>
        <taxon>Gottschalkiaceae</taxon>
        <taxon>Gottschalkia</taxon>
    </lineage>
</organism>
<dbReference type="KEGG" id="cad:Curi_c01280"/>
<dbReference type="eggNOG" id="COG3087">
    <property type="taxonomic scope" value="Bacteria"/>
</dbReference>
<feature type="region of interest" description="Disordered" evidence="1">
    <location>
        <begin position="168"/>
        <end position="194"/>
    </location>
</feature>
<reference evidence="2 3" key="1">
    <citation type="journal article" date="2012" name="PLoS ONE">
        <title>The purine-utilizing bacterium Clostridium acidurici 9a: a genome-guided metabolic reconsideration.</title>
        <authorList>
            <person name="Hartwich K."/>
            <person name="Poehlein A."/>
            <person name="Daniel R."/>
        </authorList>
    </citation>
    <scope>NUCLEOTIDE SEQUENCE [LARGE SCALE GENOMIC DNA]</scope>
    <source>
        <strain evidence="3">ATCC 7906 / DSM 604 / BCRC 14475 / CIP 104303 / KCTC 5404 / NCIMB 10678 / 9a</strain>
    </source>
</reference>
<evidence type="ECO:0000256" key="1">
    <source>
        <dbReference type="SAM" id="MobiDB-lite"/>
    </source>
</evidence>
<evidence type="ECO:0000313" key="2">
    <source>
        <dbReference type="EMBL" id="AFS77208.1"/>
    </source>
</evidence>
<evidence type="ECO:0000313" key="3">
    <source>
        <dbReference type="Proteomes" id="UP000006094"/>
    </source>
</evidence>
<dbReference type="AlphaFoldDB" id="K0ATM9"/>
<name>K0ATM9_GOTA9</name>
<dbReference type="STRING" id="1128398.Curi_c01280"/>
<gene>
    <name evidence="2" type="ordered locus">Curi_c01280</name>
</gene>
<protein>
    <submittedName>
        <fullName evidence="2">Uncharacterized protein</fullName>
    </submittedName>
</protein>
<feature type="compositionally biased region" description="Acidic residues" evidence="1">
    <location>
        <begin position="170"/>
        <end position="194"/>
    </location>
</feature>
<sequence length="523" mass="61170">MTKGGGVVFLRKFIILNKKSDQNAKGHAKLEVRSGKGKVSLNLEGLDTQLDEDDIYKGYLVSNEKNNFKSVDIGIVDLTKDGRGTLDWEFNSSSVGGTGIDIANFNIVLIKLETNHSSKLEIPLGGYIHTDDRTIQIVMNKLEKEVKKVRLKETKIKETEILDTEKIEETQEAEEENIEEKDIELEESLEQDPEEIENLEEIEETDGIEDIGEVEEDIEYTEDPKEIDEVEEDEVEEIERIIQDNLEDTIIQEEIEEISADTDEYIEDEEEYKSVRPMFKKGEHGFIQDLQEYLIDKEIINAEDLEDDSEDTHVEEDIEDNSEYYTEDDYLEDDYIKGEEDLLYDVRNAQGASAFMNDQNYLYNESYANNKYTNDSFANYSQQIANYTLNILKFFKKVSPFKQEFEGYTWWEIEYDKRNINRGFLPYYNYLVNMYYPYNCITKYATSQSQIKKHEHYIFGVVQENQKIRHYVYGIPGKFTEEDQPYGGKTGFVTWFEKEEDDDNLGYWIIYIDALTGNIVRPL</sequence>
<proteinExistence type="predicted"/>
<dbReference type="EMBL" id="CP003326">
    <property type="protein sequence ID" value="AFS77208.1"/>
    <property type="molecule type" value="Genomic_DNA"/>
</dbReference>
<dbReference type="HOGENOM" id="CLU_032034_0_0_9"/>
<accession>K0ATM9</accession>
<dbReference type="PATRIC" id="fig|1128398.3.peg.127"/>
<dbReference type="Proteomes" id="UP000006094">
    <property type="component" value="Chromosome"/>
</dbReference>